<accession>A0A0F9JYM2</accession>
<name>A0A0F9JYM2_9ZZZZ</name>
<reference evidence="1" key="1">
    <citation type="journal article" date="2015" name="Nature">
        <title>Complex archaea that bridge the gap between prokaryotes and eukaryotes.</title>
        <authorList>
            <person name="Spang A."/>
            <person name="Saw J.H."/>
            <person name="Jorgensen S.L."/>
            <person name="Zaremba-Niedzwiedzka K."/>
            <person name="Martijn J."/>
            <person name="Lind A.E."/>
            <person name="van Eijk R."/>
            <person name="Schleper C."/>
            <person name="Guy L."/>
            <person name="Ettema T.J."/>
        </authorList>
    </citation>
    <scope>NUCLEOTIDE SEQUENCE</scope>
</reference>
<sequence>MPWEPMPYVEPELPTRRGLFIDIEIIGGLSIGGDIISANWDGATPLALSSADATATAGFAFDTSEGAIQVMSIFAEGGEIGNLDILGNLTMGSGGIIRTTASGQRVEITNTDLDRVSLYTGESFEEEPGNVQSQVLGSGDTLLLSAGLHAPVTNGDTGGMTLSVRSESFDDSTFPPMVFVDYQSGGGSAQDARLQLASDVVLALANLGSVSNLAIGIGSNFDDGVYSPTDGELGFATAGTHRFSVDSSGILVSVSGSAAAPSIKLNDSNTGSYLKSANNTGFSSG</sequence>
<proteinExistence type="predicted"/>
<dbReference type="AlphaFoldDB" id="A0A0F9JYM2"/>
<evidence type="ECO:0000313" key="1">
    <source>
        <dbReference type="EMBL" id="KKM74828.1"/>
    </source>
</evidence>
<organism evidence="1">
    <name type="scientific">marine sediment metagenome</name>
    <dbReference type="NCBI Taxonomy" id="412755"/>
    <lineage>
        <taxon>unclassified sequences</taxon>
        <taxon>metagenomes</taxon>
        <taxon>ecological metagenomes</taxon>
    </lineage>
</organism>
<gene>
    <name evidence="1" type="ORF">LCGC14_1396380</name>
</gene>
<dbReference type="EMBL" id="LAZR01009076">
    <property type="protein sequence ID" value="KKM74828.1"/>
    <property type="molecule type" value="Genomic_DNA"/>
</dbReference>
<comment type="caution">
    <text evidence="1">The sequence shown here is derived from an EMBL/GenBank/DDBJ whole genome shotgun (WGS) entry which is preliminary data.</text>
</comment>
<protein>
    <submittedName>
        <fullName evidence="1">Uncharacterized protein</fullName>
    </submittedName>
</protein>
<feature type="non-terminal residue" evidence="1">
    <location>
        <position position="285"/>
    </location>
</feature>